<dbReference type="InParanoid" id="C4R128"/>
<keyword evidence="4" id="KW-1185">Reference proteome</keyword>
<evidence type="ECO:0008006" key="5">
    <source>
        <dbReference type="Google" id="ProtNLM"/>
    </source>
</evidence>
<reference evidence="3 4" key="1">
    <citation type="journal article" date="2009" name="Nat. Biotechnol.">
        <title>Genome sequence of the recombinant protein production host Pichia pastoris.</title>
        <authorList>
            <person name="De Schutter K."/>
            <person name="Lin Y.C."/>
            <person name="Tiels P."/>
            <person name="Van Hecke A."/>
            <person name="Glinka S."/>
            <person name="Weber-Lehmann J."/>
            <person name="Rouze P."/>
            <person name="Van de Peer Y."/>
            <person name="Callewaert N."/>
        </authorList>
    </citation>
    <scope>NUCLEOTIDE SEQUENCE [LARGE SCALE GENOMIC DNA]</scope>
    <source>
        <strain evidence="4">GS115 / ATCC 20864</strain>
    </source>
</reference>
<dbReference type="EMBL" id="FN392320">
    <property type="protein sequence ID" value="CAY69202.1"/>
    <property type="molecule type" value="Genomic_DNA"/>
</dbReference>
<dbReference type="FunCoup" id="C4R128">
    <property type="interactions" value="23"/>
</dbReference>
<proteinExistence type="predicted"/>
<feature type="compositionally biased region" description="Low complexity" evidence="1">
    <location>
        <begin position="361"/>
        <end position="373"/>
    </location>
</feature>
<dbReference type="RefSeq" id="XP_002491482.1">
    <property type="nucleotide sequence ID" value="XM_002491437.1"/>
</dbReference>
<feature type="transmembrane region" description="Helical" evidence="2">
    <location>
        <begin position="219"/>
        <end position="239"/>
    </location>
</feature>
<feature type="transmembrane region" description="Helical" evidence="2">
    <location>
        <begin position="39"/>
        <end position="67"/>
    </location>
</feature>
<dbReference type="HOGENOM" id="CLU_036942_2_0_1"/>
<dbReference type="InterPro" id="IPR031606">
    <property type="entry name" value="Kch1/2"/>
</dbReference>
<sequence length="390" mass="45546">MSYTSDNKEKRKSWAVKLDNTTFDIIESQLFVNFKISTLLAYLMMWLFIILSIAFLVSDIVTAYRLINLNRWAMNIEPFISKEICRWIFVGCIFASLAILIAKWIWAFFHRSQRICETYMNNILRNTYSIRHYSYFCVYDKIGAGGFVKRLTFFTFFSIRDCLTLLIADSPRQVINGITLFKFLKLETGDFSTITKVISKVAEENRYAAVTLGFMTFSFILWVFFMIMLVTALLSYIPLRVYWSGRGYKDGLKQYCSLEANRVIHDFVSKRLPTELNMIKLENENQNFLPKLPDIDDDDNYYDEDAYEVNSLLTTSELEVPKPIGTKNSRYMSYENPYLYTHRNFSEQESSINLNESNPYDSNSQSRSDSTTSFFGETVTKNSYRGSGYT</sequence>
<keyword evidence="2" id="KW-1133">Transmembrane helix</keyword>
<feature type="transmembrane region" description="Helical" evidence="2">
    <location>
        <begin position="87"/>
        <end position="109"/>
    </location>
</feature>
<dbReference type="PANTHER" id="PTHR36424">
    <property type="entry name" value="PHEROMONE-REGULATED MEMBRANE PROTEIN 6"/>
    <property type="match status" value="1"/>
</dbReference>
<protein>
    <recommendedName>
        <fullName evidence="5">Vacuolar membrane protein</fullName>
    </recommendedName>
</protein>
<dbReference type="GO" id="GO:0005886">
    <property type="term" value="C:plasma membrane"/>
    <property type="evidence" value="ECO:0007669"/>
    <property type="project" value="InterPro"/>
</dbReference>
<dbReference type="AlphaFoldDB" id="C4R128"/>
<dbReference type="PANTHER" id="PTHR36424:SF1">
    <property type="entry name" value="LOW AFFINITY K(+) TRANSPORTER 1-RELATED"/>
    <property type="match status" value="1"/>
</dbReference>
<dbReference type="eggNOG" id="ENOG502QVFG">
    <property type="taxonomic scope" value="Eukaryota"/>
</dbReference>
<keyword evidence="2" id="KW-0472">Membrane</keyword>
<organism evidence="3 4">
    <name type="scientific">Komagataella phaffii (strain GS115 / ATCC 20864)</name>
    <name type="common">Yeast</name>
    <name type="synonym">Pichia pastoris</name>
    <dbReference type="NCBI Taxonomy" id="644223"/>
    <lineage>
        <taxon>Eukaryota</taxon>
        <taxon>Fungi</taxon>
        <taxon>Dikarya</taxon>
        <taxon>Ascomycota</taxon>
        <taxon>Saccharomycotina</taxon>
        <taxon>Pichiomycetes</taxon>
        <taxon>Pichiales</taxon>
        <taxon>Pichiaceae</taxon>
        <taxon>Komagataella</taxon>
    </lineage>
</organism>
<evidence type="ECO:0000313" key="3">
    <source>
        <dbReference type="EMBL" id="CAY69202.1"/>
    </source>
</evidence>
<feature type="compositionally biased region" description="Polar residues" evidence="1">
    <location>
        <begin position="349"/>
        <end position="360"/>
    </location>
</feature>
<dbReference type="KEGG" id="ppa:PAS_chr2-1_0566"/>
<evidence type="ECO:0000256" key="1">
    <source>
        <dbReference type="SAM" id="MobiDB-lite"/>
    </source>
</evidence>
<name>C4R128_KOMPG</name>
<gene>
    <name evidence="3" type="ordered locus">PAS_chr2-1_0566</name>
</gene>
<accession>C4R128</accession>
<dbReference type="Proteomes" id="UP000000314">
    <property type="component" value="Chromosome 2"/>
</dbReference>
<dbReference type="STRING" id="644223.C4R128"/>
<dbReference type="GO" id="GO:0015079">
    <property type="term" value="F:potassium ion transmembrane transporter activity"/>
    <property type="evidence" value="ECO:0007669"/>
    <property type="project" value="InterPro"/>
</dbReference>
<evidence type="ECO:0000256" key="2">
    <source>
        <dbReference type="SAM" id="Phobius"/>
    </source>
</evidence>
<feature type="region of interest" description="Disordered" evidence="1">
    <location>
        <begin position="349"/>
        <end position="374"/>
    </location>
</feature>
<dbReference type="OrthoDB" id="2128042at2759"/>
<dbReference type="GeneID" id="8198004"/>
<dbReference type="Pfam" id="PF16944">
    <property type="entry name" value="KCH"/>
    <property type="match status" value="1"/>
</dbReference>
<dbReference type="OMA" id="RLINCLF"/>
<evidence type="ECO:0000313" key="4">
    <source>
        <dbReference type="Proteomes" id="UP000000314"/>
    </source>
</evidence>
<keyword evidence="2" id="KW-0812">Transmembrane</keyword>